<feature type="domain" description="Methyltransferase type 11" evidence="1">
    <location>
        <begin position="39"/>
        <end position="135"/>
    </location>
</feature>
<dbReference type="Gene3D" id="3.40.50.150">
    <property type="entry name" value="Vaccinia Virus protein VP39"/>
    <property type="match status" value="1"/>
</dbReference>
<keyword evidence="3" id="KW-1185">Reference proteome</keyword>
<dbReference type="SUPFAM" id="SSF53335">
    <property type="entry name" value="S-adenosyl-L-methionine-dependent methyltransferases"/>
    <property type="match status" value="1"/>
</dbReference>
<keyword evidence="2" id="KW-0489">Methyltransferase</keyword>
<dbReference type="Proteomes" id="UP000515976">
    <property type="component" value="Chromosome"/>
</dbReference>
<dbReference type="GO" id="GO:0032259">
    <property type="term" value="P:methylation"/>
    <property type="evidence" value="ECO:0007669"/>
    <property type="project" value="UniProtKB-KW"/>
</dbReference>
<dbReference type="KEGG" id="pei:H9L10_13100"/>
<dbReference type="InterPro" id="IPR029063">
    <property type="entry name" value="SAM-dependent_MTases_sf"/>
</dbReference>
<evidence type="ECO:0000313" key="2">
    <source>
        <dbReference type="EMBL" id="QNN49153.1"/>
    </source>
</evidence>
<proteinExistence type="predicted"/>
<evidence type="ECO:0000259" key="1">
    <source>
        <dbReference type="Pfam" id="PF08241"/>
    </source>
</evidence>
<dbReference type="InterPro" id="IPR013216">
    <property type="entry name" value="Methyltransf_11"/>
</dbReference>
<protein>
    <submittedName>
        <fullName evidence="2">Methyltransferase domain-containing protein</fullName>
    </submittedName>
</protein>
<sequence>MTRYTHGHGEAVLRSHRWRTAENSAAHLLPHLAPGMRLLDVGSGPGTITADLAARVAPERVTALEATEAALALTEAELRRREVPADLVVGDVLDLPFPDASFDIVHAHQVLQHVADPVRALRELWRVCRPGGVLAVRDADYGAFAWWPALPGLERWRSLYAQAARANGGEPDAGRRLLSWALAAGVSEAHVGASTWCFSTPDGRAYWGGMWAERITASALADQLVEEGRCTRADLEEMSEAWRRWSAAADGWFVTVHADLVALRPERPGQSGT</sequence>
<dbReference type="RefSeq" id="WP_166101124.1">
    <property type="nucleotide sequence ID" value="NZ_BMMY01000006.1"/>
</dbReference>
<dbReference type="PANTHER" id="PTHR43591">
    <property type="entry name" value="METHYLTRANSFERASE"/>
    <property type="match status" value="1"/>
</dbReference>
<dbReference type="AlphaFoldDB" id="A0A7G9R0M8"/>
<keyword evidence="2" id="KW-0808">Transferase</keyword>
<dbReference type="CDD" id="cd02440">
    <property type="entry name" value="AdoMet_MTases"/>
    <property type="match status" value="1"/>
</dbReference>
<reference evidence="2 3" key="1">
    <citation type="submission" date="2020-08" db="EMBL/GenBank/DDBJ databases">
        <title>Genome sequence of Phycicoccus endophyticus JCM 31784T.</title>
        <authorList>
            <person name="Hyun D.-W."/>
            <person name="Bae J.-W."/>
        </authorList>
    </citation>
    <scope>NUCLEOTIDE SEQUENCE [LARGE SCALE GENOMIC DNA]</scope>
    <source>
        <strain evidence="2 3">JCM 31784</strain>
    </source>
</reference>
<dbReference type="GO" id="GO:0008757">
    <property type="term" value="F:S-adenosylmethionine-dependent methyltransferase activity"/>
    <property type="evidence" value="ECO:0007669"/>
    <property type="project" value="InterPro"/>
</dbReference>
<gene>
    <name evidence="2" type="ORF">H9L10_13100</name>
</gene>
<name>A0A7G9R0M8_9MICO</name>
<accession>A0A7G9R0M8</accession>
<dbReference type="Pfam" id="PF08241">
    <property type="entry name" value="Methyltransf_11"/>
    <property type="match status" value="1"/>
</dbReference>
<dbReference type="EMBL" id="CP060712">
    <property type="protein sequence ID" value="QNN49153.1"/>
    <property type="molecule type" value="Genomic_DNA"/>
</dbReference>
<organism evidence="2 3">
    <name type="scientific">Phycicoccus endophyticus</name>
    <dbReference type="NCBI Taxonomy" id="1690220"/>
    <lineage>
        <taxon>Bacteria</taxon>
        <taxon>Bacillati</taxon>
        <taxon>Actinomycetota</taxon>
        <taxon>Actinomycetes</taxon>
        <taxon>Micrococcales</taxon>
        <taxon>Intrasporangiaceae</taxon>
        <taxon>Phycicoccus</taxon>
    </lineage>
</organism>
<dbReference type="PANTHER" id="PTHR43591:SF24">
    <property type="entry name" value="2-METHOXY-6-POLYPRENYL-1,4-BENZOQUINOL METHYLASE, MITOCHONDRIAL"/>
    <property type="match status" value="1"/>
</dbReference>
<evidence type="ECO:0000313" key="3">
    <source>
        <dbReference type="Proteomes" id="UP000515976"/>
    </source>
</evidence>